<proteinExistence type="predicted"/>
<feature type="transmembrane region" description="Helical" evidence="5">
    <location>
        <begin position="121"/>
        <end position="143"/>
    </location>
</feature>
<dbReference type="InterPro" id="IPR003825">
    <property type="entry name" value="Colicin-V_CvpA"/>
</dbReference>
<comment type="subcellular location">
    <subcellularLocation>
        <location evidence="1">Membrane</location>
        <topology evidence="1">Multi-pass membrane protein</topology>
    </subcellularLocation>
</comment>
<keyword evidence="3 5" id="KW-1133">Transmembrane helix</keyword>
<dbReference type="GO" id="GO:0009403">
    <property type="term" value="P:toxin biosynthetic process"/>
    <property type="evidence" value="ECO:0007669"/>
    <property type="project" value="InterPro"/>
</dbReference>
<evidence type="ECO:0000313" key="6">
    <source>
        <dbReference type="EMBL" id="CZQ87708.1"/>
    </source>
</evidence>
<keyword evidence="7" id="KW-1185">Reference proteome</keyword>
<dbReference type="Pfam" id="PF02674">
    <property type="entry name" value="Colicin_V"/>
    <property type="match status" value="1"/>
</dbReference>
<keyword evidence="4 5" id="KW-0472">Membrane</keyword>
<evidence type="ECO:0000256" key="2">
    <source>
        <dbReference type="ARBA" id="ARBA00022692"/>
    </source>
</evidence>
<sequence length="181" mass="20365">MLTIIIAILLLWGVYTGVRRGLILQVVYTVGYILSFVIAKNYYVLVADKINLLVPYPSIEFGKKLVFYNEQVSFKLDQAFYNGLAFVLILAAGWLVTRIVGSMLNSLAFLPIIKTLNNLGGGILGFLIQYIGIFLLLTLASMIPVDIIQQQFSESELAYRIVSDTPYISQAIYEWWVGIIK</sequence>
<evidence type="ECO:0000256" key="3">
    <source>
        <dbReference type="ARBA" id="ARBA00022989"/>
    </source>
</evidence>
<evidence type="ECO:0000256" key="5">
    <source>
        <dbReference type="SAM" id="Phobius"/>
    </source>
</evidence>
<dbReference type="OrthoDB" id="1809613at2"/>
<dbReference type="PANTHER" id="PTHR37306">
    <property type="entry name" value="COLICIN V PRODUCTION PROTEIN"/>
    <property type="match status" value="1"/>
</dbReference>
<name>A0A143YCZ4_9LACT</name>
<protein>
    <submittedName>
        <fullName evidence="6">Colicin v production cvpa</fullName>
    </submittedName>
</protein>
<evidence type="ECO:0000256" key="1">
    <source>
        <dbReference type="ARBA" id="ARBA00004141"/>
    </source>
</evidence>
<evidence type="ECO:0000313" key="7">
    <source>
        <dbReference type="Proteomes" id="UP000242754"/>
    </source>
</evidence>
<accession>A0A143YCZ4</accession>
<dbReference type="EMBL" id="FJNE01000002">
    <property type="protein sequence ID" value="CZQ87708.1"/>
    <property type="molecule type" value="Genomic_DNA"/>
</dbReference>
<feature type="transmembrane region" description="Helical" evidence="5">
    <location>
        <begin position="79"/>
        <end position="101"/>
    </location>
</feature>
<dbReference type="Proteomes" id="UP000242754">
    <property type="component" value="Unassembled WGS sequence"/>
</dbReference>
<dbReference type="STRING" id="140314.SAMN04488076_10525"/>
<reference evidence="6 7" key="1">
    <citation type="submission" date="2016-02" db="EMBL/GenBank/DDBJ databases">
        <authorList>
            <person name="Wen L."/>
            <person name="He K."/>
            <person name="Yang H."/>
        </authorList>
    </citation>
    <scope>NUCLEOTIDE SEQUENCE [LARGE SCALE GENOMIC DNA]</scope>
    <source>
        <strain evidence="6">Trichococcus palustris</strain>
    </source>
</reference>
<dbReference type="GO" id="GO:0016020">
    <property type="term" value="C:membrane"/>
    <property type="evidence" value="ECO:0007669"/>
    <property type="project" value="UniProtKB-SubCell"/>
</dbReference>
<keyword evidence="2 5" id="KW-0812">Transmembrane</keyword>
<organism evidence="6 7">
    <name type="scientific">Trichococcus palustris</name>
    <dbReference type="NCBI Taxonomy" id="140314"/>
    <lineage>
        <taxon>Bacteria</taxon>
        <taxon>Bacillati</taxon>
        <taxon>Bacillota</taxon>
        <taxon>Bacilli</taxon>
        <taxon>Lactobacillales</taxon>
        <taxon>Carnobacteriaceae</taxon>
        <taxon>Trichococcus</taxon>
    </lineage>
</organism>
<gene>
    <name evidence="6" type="ORF">Tpal_933</name>
</gene>
<dbReference type="PANTHER" id="PTHR37306:SF1">
    <property type="entry name" value="COLICIN V PRODUCTION PROTEIN"/>
    <property type="match status" value="1"/>
</dbReference>
<dbReference type="RefSeq" id="WP_087032034.1">
    <property type="nucleotide sequence ID" value="NZ_FJNE01000002.1"/>
</dbReference>
<evidence type="ECO:0000256" key="4">
    <source>
        <dbReference type="ARBA" id="ARBA00023136"/>
    </source>
</evidence>
<dbReference type="AlphaFoldDB" id="A0A143YCZ4"/>
<feature type="transmembrane region" description="Helical" evidence="5">
    <location>
        <begin position="26"/>
        <end position="45"/>
    </location>
</feature>